<keyword evidence="3" id="KW-1185">Reference proteome</keyword>
<sequence length="105" mass="11826">MTFDVFTRRIAIDTGVSVFGAICFWNSLNFRQIVDRASRRLLSRREELYWISTMGSSPEPLQFSEETVRGDADMATAADSEESVRGEVADRDSGGLRKKSAGTWR</sequence>
<evidence type="ECO:0000313" key="3">
    <source>
        <dbReference type="Proteomes" id="UP000271098"/>
    </source>
</evidence>
<organism evidence="2 3">
    <name type="scientific">Gongylonema pulchrum</name>
    <dbReference type="NCBI Taxonomy" id="637853"/>
    <lineage>
        <taxon>Eukaryota</taxon>
        <taxon>Metazoa</taxon>
        <taxon>Ecdysozoa</taxon>
        <taxon>Nematoda</taxon>
        <taxon>Chromadorea</taxon>
        <taxon>Rhabditida</taxon>
        <taxon>Spirurina</taxon>
        <taxon>Spiruromorpha</taxon>
        <taxon>Spiruroidea</taxon>
        <taxon>Gongylonematidae</taxon>
        <taxon>Gongylonema</taxon>
    </lineage>
</organism>
<gene>
    <name evidence="2" type="ORF">GPUH_LOCUS20080</name>
</gene>
<evidence type="ECO:0000256" key="1">
    <source>
        <dbReference type="SAM" id="MobiDB-lite"/>
    </source>
</evidence>
<reference evidence="2 3" key="1">
    <citation type="submission" date="2018-11" db="EMBL/GenBank/DDBJ databases">
        <authorList>
            <consortium name="Pathogen Informatics"/>
        </authorList>
    </citation>
    <scope>NUCLEOTIDE SEQUENCE [LARGE SCALE GENOMIC DNA]</scope>
</reference>
<protein>
    <submittedName>
        <fullName evidence="2">Uncharacterized protein</fullName>
    </submittedName>
</protein>
<name>A0A3P7N689_9BILA</name>
<dbReference type="EMBL" id="UYRT01089720">
    <property type="protein sequence ID" value="VDN35260.1"/>
    <property type="molecule type" value="Genomic_DNA"/>
</dbReference>
<dbReference type="AlphaFoldDB" id="A0A3P7N689"/>
<evidence type="ECO:0000313" key="2">
    <source>
        <dbReference type="EMBL" id="VDN35260.1"/>
    </source>
</evidence>
<feature type="compositionally biased region" description="Basic and acidic residues" evidence="1">
    <location>
        <begin position="82"/>
        <end position="95"/>
    </location>
</feature>
<feature type="compositionally biased region" description="Basic residues" evidence="1">
    <location>
        <begin position="96"/>
        <end position="105"/>
    </location>
</feature>
<proteinExistence type="predicted"/>
<feature type="region of interest" description="Disordered" evidence="1">
    <location>
        <begin position="70"/>
        <end position="105"/>
    </location>
</feature>
<dbReference type="Proteomes" id="UP000271098">
    <property type="component" value="Unassembled WGS sequence"/>
</dbReference>
<accession>A0A3P7N689</accession>